<evidence type="ECO:0000256" key="1">
    <source>
        <dbReference type="SAM" id="Coils"/>
    </source>
</evidence>
<dbReference type="EMBL" id="JROU02000208">
    <property type="protein sequence ID" value="OEH80022.1"/>
    <property type="molecule type" value="Genomic_DNA"/>
</dbReference>
<evidence type="ECO:0000313" key="3">
    <source>
        <dbReference type="EMBL" id="OEH80022.1"/>
    </source>
</evidence>
<proteinExistence type="predicted"/>
<name>A0A1D3D984_9EIME</name>
<reference evidence="3 4" key="1">
    <citation type="journal article" date="2016" name="BMC Genomics">
        <title>Comparative genomics reveals Cyclospora cayetanensis possesses coccidia-like metabolism and invasion components but unique surface antigens.</title>
        <authorList>
            <person name="Liu S."/>
            <person name="Wang L."/>
            <person name="Zheng H."/>
            <person name="Xu Z."/>
            <person name="Roellig D.M."/>
            <person name="Li N."/>
            <person name="Frace M.A."/>
            <person name="Tang K."/>
            <person name="Arrowood M.J."/>
            <person name="Moss D.M."/>
            <person name="Zhang L."/>
            <person name="Feng Y."/>
            <person name="Xiao L."/>
        </authorList>
    </citation>
    <scope>NUCLEOTIDE SEQUENCE [LARGE SCALE GENOMIC DNA]</scope>
    <source>
        <strain evidence="3 4">CHN_HEN01</strain>
    </source>
</reference>
<dbReference type="InParanoid" id="A0A1D3D984"/>
<dbReference type="Proteomes" id="UP000095192">
    <property type="component" value="Unassembled WGS sequence"/>
</dbReference>
<keyword evidence="1" id="KW-0175">Coiled coil</keyword>
<evidence type="ECO:0000256" key="2">
    <source>
        <dbReference type="SAM" id="MobiDB-lite"/>
    </source>
</evidence>
<dbReference type="VEuPathDB" id="ToxoDB:LOC34624023"/>
<accession>A0A1D3D984</accession>
<dbReference type="AlphaFoldDB" id="A0A1D3D984"/>
<sequence length="531" mass="60007">MTTAREKEGGGPLAQRLNAQVAALKDQLAAAKAQLADSETQREALLDRLKRTEQDREQEKNKRMTLEIQLERKKDSLVKEFVTQADELEKTITKLKAELETEKKEKKKLDEKLKQRVNELQDELEMAKSESRRAQALEVQVETYKNKLKEIPELKEAVARLEQQNKANLEKLIDASPDPGEATALKKSVELYKEKAADIEEKLVEARALGEALQTQKKELESKVKAAEKKAEVAQLTLVRKEAEFDAKTFEIEALQQELEKARKSAGEAKVVNAAKSSEDKEALAARVAELESELDDAIRVKKRLEKAQGVTLAQLQLLQKQQEKEGDKEQLQQQINELIAKNAELQSSVKDLTESKDQLTKQMMEAFAKNDSRGTSAADELKVRLAAAEAQVAASKEQQQLQIDLVKAQLEKQTEGALNALKEQLQIRDRESSFYRKAIEDGAEQSRREQRLLASVLYEIGLRHHRLRCYCQQLKQEHEALILRLQAGEGRRIEDPTEKQSPEEPEEGGPPFTNDIGRSSTKMHTPPASE</sequence>
<feature type="coiled-coil region" evidence="1">
    <location>
        <begin position="14"/>
        <end position="399"/>
    </location>
</feature>
<gene>
    <name evidence="3" type="ORF">cyc_08257</name>
</gene>
<feature type="region of interest" description="Disordered" evidence="2">
    <location>
        <begin position="489"/>
        <end position="531"/>
    </location>
</feature>
<feature type="compositionally biased region" description="Basic and acidic residues" evidence="2">
    <location>
        <begin position="490"/>
        <end position="503"/>
    </location>
</feature>
<organism evidence="3 4">
    <name type="scientific">Cyclospora cayetanensis</name>
    <dbReference type="NCBI Taxonomy" id="88456"/>
    <lineage>
        <taxon>Eukaryota</taxon>
        <taxon>Sar</taxon>
        <taxon>Alveolata</taxon>
        <taxon>Apicomplexa</taxon>
        <taxon>Conoidasida</taxon>
        <taxon>Coccidia</taxon>
        <taxon>Eucoccidiorida</taxon>
        <taxon>Eimeriorina</taxon>
        <taxon>Eimeriidae</taxon>
        <taxon>Cyclospora</taxon>
    </lineage>
</organism>
<keyword evidence="4" id="KW-1185">Reference proteome</keyword>
<protein>
    <submittedName>
        <fullName evidence="3">Uncharacterized protein</fullName>
    </submittedName>
</protein>
<comment type="caution">
    <text evidence="3">The sequence shown here is derived from an EMBL/GenBank/DDBJ whole genome shotgun (WGS) entry which is preliminary data.</text>
</comment>
<dbReference type="VEuPathDB" id="ToxoDB:cyc_08257"/>
<evidence type="ECO:0000313" key="4">
    <source>
        <dbReference type="Proteomes" id="UP000095192"/>
    </source>
</evidence>